<dbReference type="SUPFAM" id="SSF52540">
    <property type="entry name" value="P-loop containing nucleoside triphosphate hydrolases"/>
    <property type="match status" value="2"/>
</dbReference>
<dbReference type="PROSITE" id="PS51192">
    <property type="entry name" value="HELICASE_ATP_BIND_1"/>
    <property type="match status" value="1"/>
</dbReference>
<dbReference type="eggNOG" id="COG0553">
    <property type="taxonomic scope" value="Bacteria"/>
</dbReference>
<dbReference type="InterPro" id="IPR027417">
    <property type="entry name" value="P-loop_NTPase"/>
</dbReference>
<organism evidence="4 5">
    <name type="scientific">Haliscomenobacter hydrossis (strain ATCC 27775 / DSM 1100 / LMG 10767 / O)</name>
    <dbReference type="NCBI Taxonomy" id="760192"/>
    <lineage>
        <taxon>Bacteria</taxon>
        <taxon>Pseudomonadati</taxon>
        <taxon>Bacteroidota</taxon>
        <taxon>Saprospiria</taxon>
        <taxon>Saprospirales</taxon>
        <taxon>Haliscomenobacteraceae</taxon>
        <taxon>Haliscomenobacter</taxon>
    </lineage>
</organism>
<reference evidence="4 5" key="1">
    <citation type="journal article" date="2011" name="Stand. Genomic Sci.">
        <title>Complete genome sequence of Haliscomenobacter hydrossis type strain (O).</title>
        <authorList>
            <consortium name="US DOE Joint Genome Institute (JGI-PGF)"/>
            <person name="Daligault H."/>
            <person name="Lapidus A."/>
            <person name="Zeytun A."/>
            <person name="Nolan M."/>
            <person name="Lucas S."/>
            <person name="Del Rio T.G."/>
            <person name="Tice H."/>
            <person name="Cheng J.F."/>
            <person name="Tapia R."/>
            <person name="Han C."/>
            <person name="Goodwin L."/>
            <person name="Pitluck S."/>
            <person name="Liolios K."/>
            <person name="Pagani I."/>
            <person name="Ivanova N."/>
            <person name="Huntemann M."/>
            <person name="Mavromatis K."/>
            <person name="Mikhailova N."/>
            <person name="Pati A."/>
            <person name="Chen A."/>
            <person name="Palaniappan K."/>
            <person name="Land M."/>
            <person name="Hauser L."/>
            <person name="Brambilla E.M."/>
            <person name="Rohde M."/>
            <person name="Verbarg S."/>
            <person name="Goker M."/>
            <person name="Bristow J."/>
            <person name="Eisen J.A."/>
            <person name="Markowitz V."/>
            <person name="Hugenholtz P."/>
            <person name="Kyrpides N.C."/>
            <person name="Klenk H.P."/>
            <person name="Woyke T."/>
        </authorList>
    </citation>
    <scope>NUCLEOTIDE SEQUENCE [LARGE SCALE GENOMIC DNA]</scope>
    <source>
        <strain evidence="5">ATCC 27775 / DSM 1100 / LMG 10767 / O</strain>
    </source>
</reference>
<dbReference type="SMART" id="SM00487">
    <property type="entry name" value="DEXDc"/>
    <property type="match status" value="1"/>
</dbReference>
<dbReference type="RefSeq" id="WP_013767907.1">
    <property type="nucleotide sequence ID" value="NC_015510.1"/>
</dbReference>
<dbReference type="Proteomes" id="UP000008461">
    <property type="component" value="Chromosome"/>
</dbReference>
<dbReference type="EMBL" id="CP002691">
    <property type="protein sequence ID" value="AEE53377.1"/>
    <property type="molecule type" value="Genomic_DNA"/>
</dbReference>
<feature type="domain" description="Helicase C-terminal" evidence="3">
    <location>
        <begin position="822"/>
        <end position="984"/>
    </location>
</feature>
<dbReference type="AlphaFoldDB" id="F4KTK3"/>
<evidence type="ECO:0000259" key="2">
    <source>
        <dbReference type="PROSITE" id="PS51192"/>
    </source>
</evidence>
<dbReference type="SMART" id="SM00490">
    <property type="entry name" value="HELICc"/>
    <property type="match status" value="1"/>
</dbReference>
<protein>
    <submittedName>
        <fullName evidence="4">SNF2-related protein</fullName>
    </submittedName>
</protein>
<dbReference type="OrthoDB" id="9760715at2"/>
<dbReference type="InterPro" id="IPR001650">
    <property type="entry name" value="Helicase_C-like"/>
</dbReference>
<name>F4KTK3_HALH1</name>
<dbReference type="HOGENOM" id="CLU_000315_21_3_10"/>
<dbReference type="Pfam" id="PF00271">
    <property type="entry name" value="Helicase_C"/>
    <property type="match status" value="1"/>
</dbReference>
<keyword evidence="1" id="KW-0378">Hydrolase</keyword>
<dbReference type="KEGG" id="hhy:Halhy_5553"/>
<dbReference type="STRING" id="760192.Halhy_5553"/>
<dbReference type="PANTHER" id="PTHR10799">
    <property type="entry name" value="SNF2/RAD54 HELICASE FAMILY"/>
    <property type="match status" value="1"/>
</dbReference>
<dbReference type="InterPro" id="IPR049730">
    <property type="entry name" value="SNF2/RAD54-like_C"/>
</dbReference>
<dbReference type="Gene3D" id="3.40.50.10810">
    <property type="entry name" value="Tandem AAA-ATPase domain"/>
    <property type="match status" value="1"/>
</dbReference>
<accession>F4KTK3</accession>
<dbReference type="PROSITE" id="PS51194">
    <property type="entry name" value="HELICASE_CTER"/>
    <property type="match status" value="1"/>
</dbReference>
<evidence type="ECO:0000313" key="4">
    <source>
        <dbReference type="EMBL" id="AEE53377.1"/>
    </source>
</evidence>
<evidence type="ECO:0000256" key="1">
    <source>
        <dbReference type="ARBA" id="ARBA00022801"/>
    </source>
</evidence>
<proteinExistence type="predicted"/>
<dbReference type="InterPro" id="IPR014001">
    <property type="entry name" value="Helicase_ATP-bd"/>
</dbReference>
<dbReference type="Pfam" id="PF00176">
    <property type="entry name" value="SNF2-rel_dom"/>
    <property type="match status" value="1"/>
</dbReference>
<dbReference type="InterPro" id="IPR000330">
    <property type="entry name" value="SNF2_N"/>
</dbReference>
<dbReference type="InterPro" id="IPR038718">
    <property type="entry name" value="SNF2-like_sf"/>
</dbReference>
<gene>
    <name evidence="4" type="ordered locus">Halhy_5553</name>
</gene>
<dbReference type="GO" id="GO:0005524">
    <property type="term" value="F:ATP binding"/>
    <property type="evidence" value="ECO:0007669"/>
    <property type="project" value="InterPro"/>
</dbReference>
<evidence type="ECO:0000313" key="5">
    <source>
        <dbReference type="Proteomes" id="UP000008461"/>
    </source>
</evidence>
<dbReference type="GO" id="GO:0016787">
    <property type="term" value="F:hydrolase activity"/>
    <property type="evidence" value="ECO:0007669"/>
    <property type="project" value="UniProtKB-KW"/>
</dbReference>
<reference key="2">
    <citation type="submission" date="2011-04" db="EMBL/GenBank/DDBJ databases">
        <title>Complete sequence of chromosome of Haliscomenobacter hydrossis DSM 1100.</title>
        <authorList>
            <consortium name="US DOE Joint Genome Institute (JGI-PGF)"/>
            <person name="Lucas S."/>
            <person name="Han J."/>
            <person name="Lapidus A."/>
            <person name="Bruce D."/>
            <person name="Goodwin L."/>
            <person name="Pitluck S."/>
            <person name="Peters L."/>
            <person name="Kyrpides N."/>
            <person name="Mavromatis K."/>
            <person name="Ivanova N."/>
            <person name="Ovchinnikova G."/>
            <person name="Pagani I."/>
            <person name="Daligault H."/>
            <person name="Detter J.C."/>
            <person name="Han C."/>
            <person name="Land M."/>
            <person name="Hauser L."/>
            <person name="Markowitz V."/>
            <person name="Cheng J.-F."/>
            <person name="Hugenholtz P."/>
            <person name="Woyke T."/>
            <person name="Wu D."/>
            <person name="Verbarg S."/>
            <person name="Frueling A."/>
            <person name="Brambilla E."/>
            <person name="Klenk H.-P."/>
            <person name="Eisen J.A."/>
        </authorList>
    </citation>
    <scope>NUCLEOTIDE SEQUENCE</scope>
    <source>
        <strain>DSM 1100</strain>
    </source>
</reference>
<dbReference type="CDD" id="cd18793">
    <property type="entry name" value="SF2_C_SNF"/>
    <property type="match status" value="1"/>
</dbReference>
<dbReference type="Gene3D" id="3.40.50.300">
    <property type="entry name" value="P-loop containing nucleotide triphosphate hydrolases"/>
    <property type="match status" value="1"/>
</dbReference>
<sequence>MQLFSNTAEAIGKHEVVYNLMEVAEGTYLPNAYIVSVDQDGFLAHIRQKALDDTIGAFKLELDNTRAKLFNIIEELQPKHLEKKYSPPKKKVKPIEELLADKDIQPVLLNFVHRKLDELLVVVVEQQLPLTWNVDRRGLVKDFVMQLPQKDAELDVHLYFNKTKDNVQYRFQLSEGEEKPWVVSSKEVVPITNHPAWLFVDFRLCKVADINGNMVKPFQKRDEVIIPANSVKTYFQKFILKVAAKVDIEAEGFDVVVWEELTACQLEIVPSVFNGDWVLAMQMLYPQAAFIWNDRRMKRTSLEFGENDVRIHQVRRNLEQEKRYVKSIKALGLHNPEASYFTTIEASRDPFNLLNWLLEHRPELEKAGFKVLPVQLEEKKVYLAKAQLSIHSERINDWFDIYGEVQVGEFSIPFLALARNIREENRFYALPNGEYFVIPLEWMEKFRALMQFARKEGNALRLNKSQYTLVDELGIAQKSGPVEEVTDLADYVPGSKLKADLRPYQLDGVRWLIKLYRNELGACLADDMGLGKTLQTISVLLYAKEQKAALPDGSGTGNQLDMFSEVAGDEEFLQALNALIVLPASLVFNWESELKKFAPSLSIYKHVGQRRYDDIRLLRRFDVILTTYQTALRDEALLMQMEFEYIILDESQQIKNRESKIFQSVHDLRGKHRVSLSGTPIENSLSDLWAQMQFINPDLLGNYSFFKREFITPIEKYQIEDKKIRLRNLVAPYMLRRTKEEVAKDLPPLTTQVFYSEMTPEQKKMYEREKSAARNFLLENYDENSPQYRILVLQSLTKLRQLVNHPRLISEEYTKESGKFNDILQQWDTIRRSNHKALFFSSFVQYLNLFREEFQQRKQQFSWLTGDLTANKRVEEIKKFEENAEVQSFLISIKSGGTGLNLTAADYVFILDPWWNPTTEQQAIARAHRIGQEKSVIAIKFITKDSIEEKILKLQDRKSKLAEDIIENVNRAEFSRGDIEYLLE</sequence>
<keyword evidence="5" id="KW-1185">Reference proteome</keyword>
<evidence type="ECO:0000259" key="3">
    <source>
        <dbReference type="PROSITE" id="PS51194"/>
    </source>
</evidence>
<feature type="domain" description="Helicase ATP-binding" evidence="2">
    <location>
        <begin position="513"/>
        <end position="698"/>
    </location>
</feature>